<evidence type="ECO:0000256" key="1">
    <source>
        <dbReference type="SAM" id="SignalP"/>
    </source>
</evidence>
<feature type="signal peptide" evidence="1">
    <location>
        <begin position="1"/>
        <end position="19"/>
    </location>
</feature>
<proteinExistence type="predicted"/>
<comment type="caution">
    <text evidence="3">The sequence shown here is derived from an EMBL/GenBank/DDBJ whole genome shotgun (WGS) entry which is preliminary data.</text>
</comment>
<feature type="domain" description="TonB C-terminal" evidence="2">
    <location>
        <begin position="183"/>
        <end position="248"/>
    </location>
</feature>
<dbReference type="EMBL" id="SNXR01000014">
    <property type="protein sequence ID" value="TDP58572.1"/>
    <property type="molecule type" value="Genomic_DNA"/>
</dbReference>
<sequence>MKAFILYFMLLFSPLLCVAQIGGEDEVYLGGDRIEATFRGDDTMVKFGEFINSEFDYSKVTKPGKMVFAFTIDEQGSVKNIKIVEILDMESATEIIRVLKKCPKWMPAKKGGKPISVEIKYPMVFREKTNDIKNLEDKSNPNNQTEIEKKVYGINDVQKIPEFGGGLVGFYKFIAQNYKTPDEEGLKGEVLVTFTVDVDGSLIDIKVIKDLGYGTGKEAIRVLKICPKWIPASQNNIPVRCQYSLPIKIKT</sequence>
<feature type="domain" description="TonB C-terminal" evidence="2">
    <location>
        <begin position="64"/>
        <end position="126"/>
    </location>
</feature>
<name>A0A4V3CS08_9FLAO</name>
<dbReference type="RefSeq" id="WP_246014026.1">
    <property type="nucleotide sequence ID" value="NZ_SNXR01000014.1"/>
</dbReference>
<dbReference type="PANTHER" id="PTHR33446:SF2">
    <property type="entry name" value="PROTEIN TONB"/>
    <property type="match status" value="1"/>
</dbReference>
<dbReference type="GO" id="GO:0055085">
    <property type="term" value="P:transmembrane transport"/>
    <property type="evidence" value="ECO:0007669"/>
    <property type="project" value="InterPro"/>
</dbReference>
<dbReference type="AlphaFoldDB" id="A0A4V3CS08"/>
<dbReference type="InterPro" id="IPR037682">
    <property type="entry name" value="TonB_C"/>
</dbReference>
<dbReference type="Gene3D" id="3.30.1150.10">
    <property type="match status" value="2"/>
</dbReference>
<evidence type="ECO:0000313" key="3">
    <source>
        <dbReference type="EMBL" id="TDP58572.1"/>
    </source>
</evidence>
<dbReference type="Pfam" id="PF03544">
    <property type="entry name" value="TonB_C"/>
    <property type="match status" value="2"/>
</dbReference>
<dbReference type="GO" id="GO:0098797">
    <property type="term" value="C:plasma membrane protein complex"/>
    <property type="evidence" value="ECO:0007669"/>
    <property type="project" value="TreeGrafter"/>
</dbReference>
<evidence type="ECO:0000313" key="4">
    <source>
        <dbReference type="Proteomes" id="UP000295260"/>
    </source>
</evidence>
<organism evidence="3 4">
    <name type="scientific">Flavobacterium dankookense</name>
    <dbReference type="NCBI Taxonomy" id="706186"/>
    <lineage>
        <taxon>Bacteria</taxon>
        <taxon>Pseudomonadati</taxon>
        <taxon>Bacteroidota</taxon>
        <taxon>Flavobacteriia</taxon>
        <taxon>Flavobacteriales</taxon>
        <taxon>Flavobacteriaceae</taxon>
        <taxon>Flavobacterium</taxon>
    </lineage>
</organism>
<dbReference type="Proteomes" id="UP000295260">
    <property type="component" value="Unassembled WGS sequence"/>
</dbReference>
<gene>
    <name evidence="3" type="ORF">BC748_1793</name>
</gene>
<dbReference type="SUPFAM" id="SSF74653">
    <property type="entry name" value="TolA/TonB C-terminal domain"/>
    <property type="match status" value="2"/>
</dbReference>
<accession>A0A4V3CS08</accession>
<evidence type="ECO:0000259" key="2">
    <source>
        <dbReference type="Pfam" id="PF03544"/>
    </source>
</evidence>
<protein>
    <submittedName>
        <fullName evidence="3">TonB-like protein</fullName>
    </submittedName>
</protein>
<keyword evidence="1" id="KW-0732">Signal</keyword>
<dbReference type="InterPro" id="IPR051045">
    <property type="entry name" value="TonB-dependent_transducer"/>
</dbReference>
<dbReference type="GO" id="GO:0031992">
    <property type="term" value="F:energy transducer activity"/>
    <property type="evidence" value="ECO:0007669"/>
    <property type="project" value="TreeGrafter"/>
</dbReference>
<reference evidence="3 4" key="1">
    <citation type="submission" date="2019-03" db="EMBL/GenBank/DDBJ databases">
        <title>Genomic Encyclopedia of Archaeal and Bacterial Type Strains, Phase II (KMG-II): from individual species to whole genera.</title>
        <authorList>
            <person name="Goeker M."/>
        </authorList>
    </citation>
    <scope>NUCLEOTIDE SEQUENCE [LARGE SCALE GENOMIC DNA]</scope>
    <source>
        <strain evidence="3 4">DSM 25687</strain>
    </source>
</reference>
<dbReference type="PANTHER" id="PTHR33446">
    <property type="entry name" value="PROTEIN TONB-RELATED"/>
    <property type="match status" value="1"/>
</dbReference>
<keyword evidence="4" id="KW-1185">Reference proteome</keyword>
<feature type="chain" id="PRO_5020734357" evidence="1">
    <location>
        <begin position="20"/>
        <end position="251"/>
    </location>
</feature>